<dbReference type="Gene3D" id="1.10.286.70">
    <property type="entry name" value="Get5 dimerization domain"/>
    <property type="match status" value="1"/>
</dbReference>
<dbReference type="AlphaFoldDB" id="A0AA38S1S7"/>
<dbReference type="InterPro" id="IPR000626">
    <property type="entry name" value="Ubiquitin-like_dom"/>
</dbReference>
<dbReference type="InterPro" id="IPR047154">
    <property type="entry name" value="UBL4A-like"/>
</dbReference>
<keyword evidence="2" id="KW-0963">Cytoplasm</keyword>
<name>A0AA38S1S7_9PEZI</name>
<dbReference type="InterPro" id="IPR024737">
    <property type="entry name" value="Get5_N"/>
</dbReference>
<evidence type="ECO:0000256" key="3">
    <source>
        <dbReference type="SAM" id="MobiDB-lite"/>
    </source>
</evidence>
<reference evidence="5" key="1">
    <citation type="submission" date="2022-07" db="EMBL/GenBank/DDBJ databases">
        <title>Fungi with potential for degradation of polypropylene.</title>
        <authorList>
            <person name="Gostincar C."/>
        </authorList>
    </citation>
    <scope>NUCLEOTIDE SEQUENCE</scope>
    <source>
        <strain evidence="5">EXF-13287</strain>
    </source>
</reference>
<dbReference type="GO" id="GO:0005829">
    <property type="term" value="C:cytosol"/>
    <property type="evidence" value="ECO:0007669"/>
    <property type="project" value="UniProtKB-SubCell"/>
</dbReference>
<dbReference type="PANTHER" id="PTHR46555">
    <property type="entry name" value="UBIQUITIN-LIKE PROTEIN 4A"/>
    <property type="match status" value="1"/>
</dbReference>
<protein>
    <recommendedName>
        <fullName evidence="4">Ubiquitin-like domain-containing protein</fullName>
    </recommendedName>
</protein>
<evidence type="ECO:0000313" key="6">
    <source>
        <dbReference type="Proteomes" id="UP001174691"/>
    </source>
</evidence>
<dbReference type="SUPFAM" id="SSF54236">
    <property type="entry name" value="Ubiquitin-like"/>
    <property type="match status" value="1"/>
</dbReference>
<dbReference type="PROSITE" id="PS50053">
    <property type="entry name" value="UBIQUITIN_2"/>
    <property type="match status" value="1"/>
</dbReference>
<dbReference type="InterPro" id="IPR029071">
    <property type="entry name" value="Ubiquitin-like_domsf"/>
</dbReference>
<comment type="caution">
    <text evidence="5">The sequence shown here is derived from an EMBL/GenBank/DDBJ whole genome shotgun (WGS) entry which is preliminary data.</text>
</comment>
<evidence type="ECO:0000256" key="1">
    <source>
        <dbReference type="ARBA" id="ARBA00004514"/>
    </source>
</evidence>
<comment type="subcellular location">
    <subcellularLocation>
        <location evidence="1">Cytoplasm</location>
        <location evidence="1">Cytosol</location>
    </subcellularLocation>
</comment>
<evidence type="ECO:0000256" key="2">
    <source>
        <dbReference type="ARBA" id="ARBA00022490"/>
    </source>
</evidence>
<feature type="region of interest" description="Disordered" evidence="3">
    <location>
        <begin position="21"/>
        <end position="62"/>
    </location>
</feature>
<feature type="domain" description="Ubiquitin-like" evidence="4">
    <location>
        <begin position="64"/>
        <end position="143"/>
    </location>
</feature>
<dbReference type="Gene3D" id="3.10.20.90">
    <property type="entry name" value="Phosphatidylinositol 3-kinase Catalytic Subunit, Chain A, domain 1"/>
    <property type="match status" value="1"/>
</dbReference>
<dbReference type="Pfam" id="PF17183">
    <property type="entry name" value="Get5_C"/>
    <property type="match status" value="1"/>
</dbReference>
<dbReference type="EMBL" id="JANBVN010000007">
    <property type="protein sequence ID" value="KAJ9165027.1"/>
    <property type="molecule type" value="Genomic_DNA"/>
</dbReference>
<accession>A0AA38S1S7</accession>
<dbReference type="Pfam" id="PF12754">
    <property type="entry name" value="Get5_N"/>
    <property type="match status" value="1"/>
</dbReference>
<evidence type="ECO:0000259" key="4">
    <source>
        <dbReference type="PROSITE" id="PS50053"/>
    </source>
</evidence>
<proteinExistence type="predicted"/>
<sequence length="216" mass="22707">MTEVSFARTFLSTLDSKPTKISADHVEDPRTYPSRPPSILPKQPKPFLAPSSHTLSAPGSEPSLTVTLKSLRNPPLDIRLTSQPPTTSVLDVKHAVSQKTGLPVDKIKLLAKKKPVADSKVLKELVGEGDGTTVEFAVMVLGGAASLAAASGGEAGTGGVKAGGEDKHVAVGLSGTDVLKTEEFWSDLGGFLQQRIRDERAAGDVLGTFRGAWEGR</sequence>
<dbReference type="PANTHER" id="PTHR46555:SF1">
    <property type="entry name" value="UBIQUITIN-LIKE PROTEIN 4A"/>
    <property type="match status" value="1"/>
</dbReference>
<dbReference type="CDD" id="cd17039">
    <property type="entry name" value="Ubl_ubiquitin_like"/>
    <property type="match status" value="1"/>
</dbReference>
<evidence type="ECO:0000313" key="5">
    <source>
        <dbReference type="EMBL" id="KAJ9165027.1"/>
    </source>
</evidence>
<gene>
    <name evidence="5" type="ORF">NKR19_g806</name>
</gene>
<dbReference type="GO" id="GO:0006620">
    <property type="term" value="P:post-translational protein targeting to endoplasmic reticulum membrane"/>
    <property type="evidence" value="ECO:0007669"/>
    <property type="project" value="InterPro"/>
</dbReference>
<dbReference type="Proteomes" id="UP001174691">
    <property type="component" value="Unassembled WGS sequence"/>
</dbReference>
<dbReference type="InterPro" id="IPR049256">
    <property type="entry name" value="Get5_C"/>
</dbReference>
<keyword evidence="6" id="KW-1185">Reference proteome</keyword>
<organism evidence="5 6">
    <name type="scientific">Coniochaeta hoffmannii</name>
    <dbReference type="NCBI Taxonomy" id="91930"/>
    <lineage>
        <taxon>Eukaryota</taxon>
        <taxon>Fungi</taxon>
        <taxon>Dikarya</taxon>
        <taxon>Ascomycota</taxon>
        <taxon>Pezizomycotina</taxon>
        <taxon>Sordariomycetes</taxon>
        <taxon>Sordariomycetidae</taxon>
        <taxon>Coniochaetales</taxon>
        <taxon>Coniochaetaceae</taxon>
        <taxon>Coniochaeta</taxon>
    </lineage>
</organism>
<feature type="compositionally biased region" description="Polar residues" evidence="3">
    <location>
        <begin position="51"/>
        <end position="62"/>
    </location>
</feature>